<dbReference type="GO" id="GO:0004843">
    <property type="term" value="F:cysteine-type deubiquitinase activity"/>
    <property type="evidence" value="ECO:0007669"/>
    <property type="project" value="UniProtKB-UniRule"/>
</dbReference>
<evidence type="ECO:0000256" key="4">
    <source>
        <dbReference type="ARBA" id="ARBA00022786"/>
    </source>
</evidence>
<evidence type="ECO:0000256" key="7">
    <source>
        <dbReference type="RuleBase" id="RU366025"/>
    </source>
</evidence>
<dbReference type="InterPro" id="IPR038765">
    <property type="entry name" value="Papain-like_cys_pep_sf"/>
</dbReference>
<proteinExistence type="inferred from homology"/>
<evidence type="ECO:0000256" key="3">
    <source>
        <dbReference type="ARBA" id="ARBA00022670"/>
    </source>
</evidence>
<evidence type="ECO:0000256" key="6">
    <source>
        <dbReference type="ARBA" id="ARBA00022807"/>
    </source>
</evidence>
<sequence>SKCQQTDNTDETTTFLPLTIPERISYDDDNILLEHLIRDFCQEDELDGEYYCYRCKTCQSARQKTIIFQPLPRALIIQLKRFPYDGTSRKLNTLVKYKLEHRNLLSRNDRYELCAISMHSGNLAGGHYTAIGKNDKTKKWHRFDDSYVENIESQTLLVPFIATQAYILIYMNISDESNTQQLTLKYHDKTCDCLCIYDRNRNNPQIYTIIPLSWDFYQWNDLDLRFLRLFVNLLSEESVDKSLENVSVPSIDADPNQSSCLSSVPIVTEPIDSLLLIFIRYLQLINLIPWSSPTSIGDQPNEIPKKHEIDNPIQITSQTKKFKKTHPKQPTKPGLCGLANIGNTCFMNSAIQCLSNIPKLTEWARKQQLSNHKKAVTLAYTSLIKSMWSGENSSVTPHEIKKRVSQHAPIFSDYAQKDSHEFMNSLLNAIHSEFVENDSSHEQSSIVTDLFRIQTESRVICLHCNMHDAIEETTYCLPLPLGCEST</sequence>
<dbReference type="InterPro" id="IPR018200">
    <property type="entry name" value="USP_CS"/>
</dbReference>
<dbReference type="EC" id="3.4.19.12" evidence="7"/>
<feature type="non-terminal residue" evidence="9">
    <location>
        <position position="1"/>
    </location>
</feature>
<dbReference type="InterPro" id="IPR001394">
    <property type="entry name" value="Peptidase_C19_UCH"/>
</dbReference>
<evidence type="ECO:0000256" key="1">
    <source>
        <dbReference type="ARBA" id="ARBA00000707"/>
    </source>
</evidence>
<dbReference type="Gene3D" id="3.90.70.10">
    <property type="entry name" value="Cysteine proteinases"/>
    <property type="match status" value="2"/>
</dbReference>
<reference evidence="9" key="1">
    <citation type="submission" date="2021-02" db="EMBL/GenBank/DDBJ databases">
        <authorList>
            <person name="Nowell W R."/>
        </authorList>
    </citation>
    <scope>NUCLEOTIDE SEQUENCE</scope>
</reference>
<evidence type="ECO:0000313" key="10">
    <source>
        <dbReference type="Proteomes" id="UP000681967"/>
    </source>
</evidence>
<feature type="domain" description="USP" evidence="8">
    <location>
        <begin position="336"/>
        <end position="486"/>
    </location>
</feature>
<feature type="non-terminal residue" evidence="9">
    <location>
        <position position="486"/>
    </location>
</feature>
<keyword evidence="5 7" id="KW-0378">Hydrolase</keyword>
<name>A0A8S3E1A1_9BILA</name>
<dbReference type="GO" id="GO:0016579">
    <property type="term" value="P:protein deubiquitination"/>
    <property type="evidence" value="ECO:0007669"/>
    <property type="project" value="InterPro"/>
</dbReference>
<protein>
    <recommendedName>
        <fullName evidence="7">Ubiquitin carboxyl-terminal hydrolase</fullName>
        <ecNumber evidence="7">3.4.19.12</ecNumber>
    </recommendedName>
</protein>
<keyword evidence="6 7" id="KW-0788">Thiol protease</keyword>
<organism evidence="9 10">
    <name type="scientific">Rotaria magnacalcarata</name>
    <dbReference type="NCBI Taxonomy" id="392030"/>
    <lineage>
        <taxon>Eukaryota</taxon>
        <taxon>Metazoa</taxon>
        <taxon>Spiralia</taxon>
        <taxon>Gnathifera</taxon>
        <taxon>Rotifera</taxon>
        <taxon>Eurotatoria</taxon>
        <taxon>Bdelloidea</taxon>
        <taxon>Philodinida</taxon>
        <taxon>Philodinidae</taxon>
        <taxon>Rotaria</taxon>
    </lineage>
</organism>
<dbReference type="Pfam" id="PF00443">
    <property type="entry name" value="UCH"/>
    <property type="match status" value="2"/>
</dbReference>
<comment type="similarity">
    <text evidence="2 7">Belongs to the peptidase C19 family.</text>
</comment>
<dbReference type="GO" id="GO:0006508">
    <property type="term" value="P:proteolysis"/>
    <property type="evidence" value="ECO:0007669"/>
    <property type="project" value="UniProtKB-KW"/>
</dbReference>
<dbReference type="EMBL" id="CAJOBH010216811">
    <property type="protein sequence ID" value="CAF5023674.1"/>
    <property type="molecule type" value="Genomic_DNA"/>
</dbReference>
<dbReference type="PROSITE" id="PS00973">
    <property type="entry name" value="USP_2"/>
    <property type="match status" value="1"/>
</dbReference>
<keyword evidence="3 7" id="KW-0645">Protease</keyword>
<accession>A0A8S3E1A1</accession>
<gene>
    <name evidence="9" type="ORF">BYL167_LOCUS56036</name>
</gene>
<dbReference type="SUPFAM" id="SSF54001">
    <property type="entry name" value="Cysteine proteinases"/>
    <property type="match status" value="2"/>
</dbReference>
<dbReference type="PANTHER" id="PTHR21646">
    <property type="entry name" value="UBIQUITIN CARBOXYL-TERMINAL HYDROLASE"/>
    <property type="match status" value="1"/>
</dbReference>
<comment type="caution">
    <text evidence="9">The sequence shown here is derived from an EMBL/GenBank/DDBJ whole genome shotgun (WGS) entry which is preliminary data.</text>
</comment>
<comment type="catalytic activity">
    <reaction evidence="1 7">
        <text>Thiol-dependent hydrolysis of ester, thioester, amide, peptide and isopeptide bonds formed by the C-terminal Gly of ubiquitin (a 76-residue protein attached to proteins as an intracellular targeting signal).</text>
        <dbReference type="EC" id="3.4.19.12"/>
    </reaction>
</comment>
<evidence type="ECO:0000256" key="5">
    <source>
        <dbReference type="ARBA" id="ARBA00022801"/>
    </source>
</evidence>
<dbReference type="Proteomes" id="UP000681967">
    <property type="component" value="Unassembled WGS sequence"/>
</dbReference>
<dbReference type="PROSITE" id="PS50235">
    <property type="entry name" value="USP_3"/>
    <property type="match status" value="2"/>
</dbReference>
<evidence type="ECO:0000259" key="8">
    <source>
        <dbReference type="PROSITE" id="PS50235"/>
    </source>
</evidence>
<dbReference type="InterPro" id="IPR028889">
    <property type="entry name" value="USP"/>
</dbReference>
<feature type="domain" description="USP" evidence="8">
    <location>
        <begin position="1"/>
        <end position="173"/>
    </location>
</feature>
<dbReference type="AlphaFoldDB" id="A0A8S3E1A1"/>
<dbReference type="PROSITE" id="PS00972">
    <property type="entry name" value="USP_1"/>
    <property type="match status" value="1"/>
</dbReference>
<dbReference type="InterPro" id="IPR050185">
    <property type="entry name" value="Ub_carboxyl-term_hydrolase"/>
</dbReference>
<keyword evidence="4 7" id="KW-0833">Ubl conjugation pathway</keyword>
<evidence type="ECO:0000256" key="2">
    <source>
        <dbReference type="ARBA" id="ARBA00009085"/>
    </source>
</evidence>
<dbReference type="PANTHER" id="PTHR21646:SF24">
    <property type="entry name" value="UBIQUITIN CARBOXYL-TERMINAL HYDROLASE"/>
    <property type="match status" value="1"/>
</dbReference>
<evidence type="ECO:0000313" key="9">
    <source>
        <dbReference type="EMBL" id="CAF5023674.1"/>
    </source>
</evidence>